<dbReference type="RefSeq" id="WP_305517084.1">
    <property type="nucleotide sequence ID" value="NZ_JAUPEV010000006.1"/>
</dbReference>
<accession>A0AA90PYZ0</accession>
<name>A0AA90PYZ0_9HELI</name>
<evidence type="ECO:0000313" key="6">
    <source>
        <dbReference type="Proteomes" id="UP001240777"/>
    </source>
</evidence>
<dbReference type="EMBL" id="JAUYZK010000006">
    <property type="protein sequence ID" value="MDP2539163.1"/>
    <property type="molecule type" value="Genomic_DNA"/>
</dbReference>
<feature type="compositionally biased region" description="Polar residues" evidence="1">
    <location>
        <begin position="57"/>
        <end position="66"/>
    </location>
</feature>
<evidence type="ECO:0000256" key="2">
    <source>
        <dbReference type="SAM" id="SignalP"/>
    </source>
</evidence>
<feature type="signal peptide" evidence="2">
    <location>
        <begin position="1"/>
        <end position="17"/>
    </location>
</feature>
<dbReference type="AlphaFoldDB" id="A0AA90PYZ0"/>
<dbReference type="Proteomes" id="UP001240777">
    <property type="component" value="Unassembled WGS sequence"/>
</dbReference>
<evidence type="ECO:0000313" key="3">
    <source>
        <dbReference type="EMBL" id="MDO7253239.1"/>
    </source>
</evidence>
<proteinExistence type="predicted"/>
<evidence type="ECO:0000313" key="4">
    <source>
        <dbReference type="EMBL" id="MDP2539163.1"/>
    </source>
</evidence>
<dbReference type="EMBL" id="JAUPEV010000006">
    <property type="protein sequence ID" value="MDO7253239.1"/>
    <property type="molecule type" value="Genomic_DNA"/>
</dbReference>
<reference evidence="4 6" key="1">
    <citation type="submission" date="2023-07" db="EMBL/GenBank/DDBJ databases">
        <title>Unpublished Manusciprt.</title>
        <authorList>
            <person name="Aydin F."/>
            <person name="Tarhane S."/>
            <person name="Saticioglu I.B."/>
            <person name="Karakaya E."/>
            <person name="Abay S."/>
            <person name="Guran O."/>
            <person name="Bozkurt E."/>
            <person name="Uzum N."/>
            <person name="Olgun K."/>
            <person name="Jablonski D."/>
        </authorList>
    </citation>
    <scope>NUCLEOTIDE SEQUENCE</scope>
    <source>
        <strain evidence="6">faydin-H75</strain>
        <strain evidence="4">Faydin-H76</strain>
    </source>
</reference>
<evidence type="ECO:0000256" key="1">
    <source>
        <dbReference type="SAM" id="MobiDB-lite"/>
    </source>
</evidence>
<feature type="region of interest" description="Disordered" evidence="1">
    <location>
        <begin position="57"/>
        <end position="83"/>
    </location>
</feature>
<organism evidence="4 5">
    <name type="scientific">Helicobacter cappadocius</name>
    <dbReference type="NCBI Taxonomy" id="3063998"/>
    <lineage>
        <taxon>Bacteria</taxon>
        <taxon>Pseudomonadati</taxon>
        <taxon>Campylobacterota</taxon>
        <taxon>Epsilonproteobacteria</taxon>
        <taxon>Campylobacterales</taxon>
        <taxon>Helicobacteraceae</taxon>
        <taxon>Helicobacter</taxon>
    </lineage>
</organism>
<dbReference type="Proteomes" id="UP001177258">
    <property type="component" value="Unassembled WGS sequence"/>
</dbReference>
<keyword evidence="2" id="KW-0732">Signal</keyword>
<sequence>MKAIFLFLVLMSSFVFATDIKAQSCDDKSENSSLLKGSFLNKDKLVGQSCENRVQSFDDSASSTSPNEEKKLSDLKNFVNSSK</sequence>
<evidence type="ECO:0000313" key="5">
    <source>
        <dbReference type="Proteomes" id="UP001177258"/>
    </source>
</evidence>
<feature type="chain" id="PRO_5041729096" evidence="2">
    <location>
        <begin position="18"/>
        <end position="83"/>
    </location>
</feature>
<reference evidence="3 5" key="3">
    <citation type="journal article" date="2024" name="Syst. Appl. Microbiol.">
        <title>Helicobacter cappadocius sp. nov., from lizards: The first psychrotrophic Helicobacter species.</title>
        <authorList>
            <person name="Aydin F."/>
            <person name="Tarhane S."/>
            <person name="Karakaya E."/>
            <person name="Abay S."/>
            <person name="Kayman T."/>
            <person name="Guran O."/>
            <person name="Bozkurt E."/>
            <person name="Uzum N."/>
            <person name="Avci A."/>
            <person name="Olgun K."/>
            <person name="Jablonski D."/>
            <person name="Guran C."/>
            <person name="Burcin Saticioglu I."/>
        </authorList>
    </citation>
    <scope>NUCLEOTIDE SEQUENCE [LARGE SCALE GENOMIC DNA]</scope>
    <source>
        <strain evidence="3">Faydin-H75</strain>
        <strain evidence="5">faydin-H76</strain>
    </source>
</reference>
<protein>
    <submittedName>
        <fullName evidence="4">Uncharacterized protein</fullName>
    </submittedName>
</protein>
<reference evidence="3" key="2">
    <citation type="submission" date="2023-07" db="EMBL/GenBank/DDBJ databases">
        <authorList>
            <person name="Aydin F."/>
            <person name="Tarhane S."/>
            <person name="Saticioglu I.B."/>
            <person name="Karakaya E."/>
            <person name="Abay S."/>
            <person name="Guran O."/>
            <person name="Bozkurt E."/>
            <person name="Uzum N."/>
            <person name="Olgun K."/>
            <person name="Jablonski D."/>
        </authorList>
    </citation>
    <scope>NUCLEOTIDE SEQUENCE</scope>
    <source>
        <strain evidence="3">Faydin-H75</strain>
    </source>
</reference>
<comment type="caution">
    <text evidence="4">The sequence shown here is derived from an EMBL/GenBank/DDBJ whole genome shotgun (WGS) entry which is preliminary data.</text>
</comment>
<gene>
    <name evidence="3" type="ORF">Q5I04_04865</name>
    <name evidence="4" type="ORF">Q5I06_05180</name>
</gene>
<keyword evidence="6" id="KW-1185">Reference proteome</keyword>